<dbReference type="InterPro" id="IPR015943">
    <property type="entry name" value="WD40/YVTN_repeat-like_dom_sf"/>
</dbReference>
<dbReference type="Pfam" id="PF08154">
    <property type="entry name" value="NLE"/>
    <property type="match status" value="1"/>
</dbReference>
<keyword evidence="2" id="KW-0853">WD repeat</keyword>
<evidence type="ECO:0000256" key="8">
    <source>
        <dbReference type="ARBA" id="ARBA00080836"/>
    </source>
</evidence>
<feature type="domain" description="NLE" evidence="9">
    <location>
        <begin position="32"/>
        <end position="83"/>
    </location>
</feature>
<dbReference type="InterPro" id="IPR001680">
    <property type="entry name" value="WD40_rpt"/>
</dbReference>
<keyword evidence="11" id="KW-1185">Reference proteome</keyword>
<evidence type="ECO:0000256" key="3">
    <source>
        <dbReference type="ARBA" id="ARBA00022737"/>
    </source>
</evidence>
<dbReference type="PROSITE" id="PS00678">
    <property type="entry name" value="WD_REPEATS_1"/>
    <property type="match status" value="2"/>
</dbReference>
<dbReference type="EMBL" id="JAEUBD010001266">
    <property type="protein sequence ID" value="KAH3662760.1"/>
    <property type="molecule type" value="Genomic_DNA"/>
</dbReference>
<dbReference type="InterPro" id="IPR019775">
    <property type="entry name" value="WD40_repeat_CS"/>
</dbReference>
<protein>
    <recommendedName>
        <fullName evidence="6">Ribosome assembly protein 4</fullName>
    </recommendedName>
    <alternativeName>
        <fullName evidence="8">Notchless protein homolog 1</fullName>
    </alternativeName>
    <alternativeName>
        <fullName evidence="7">Ribosome biogenesis factor RSA4</fullName>
    </alternativeName>
</protein>
<comment type="subcellular location">
    <subcellularLocation>
        <location evidence="1">Nucleus</location>
        <location evidence="1">Nucleolus</location>
    </subcellularLocation>
</comment>
<dbReference type="Gene3D" id="2.130.10.10">
    <property type="entry name" value="YVTN repeat-like/Quinoprotein amine dehydrogenase"/>
    <property type="match status" value="1"/>
</dbReference>
<dbReference type="PROSITE" id="PS50082">
    <property type="entry name" value="WD_REPEATS_2"/>
    <property type="match status" value="7"/>
</dbReference>
<dbReference type="PANTHER" id="PTHR19848">
    <property type="entry name" value="WD40 REPEAT PROTEIN"/>
    <property type="match status" value="1"/>
</dbReference>
<dbReference type="CDD" id="cd00200">
    <property type="entry name" value="WD40"/>
    <property type="match status" value="1"/>
</dbReference>
<comment type="caution">
    <text evidence="10">The sequence shown here is derived from an EMBL/GenBank/DDBJ whole genome shotgun (WGS) entry which is preliminary data.</text>
</comment>
<evidence type="ECO:0000256" key="5">
    <source>
        <dbReference type="ARBA" id="ARBA00061016"/>
    </source>
</evidence>
<dbReference type="InterPro" id="IPR011047">
    <property type="entry name" value="Quinoprotein_ADH-like_sf"/>
</dbReference>
<dbReference type="GO" id="GO:0000027">
    <property type="term" value="P:ribosomal large subunit assembly"/>
    <property type="evidence" value="ECO:0007669"/>
    <property type="project" value="EnsemblFungi"/>
</dbReference>
<dbReference type="PANTHER" id="PTHR19848:SF0">
    <property type="entry name" value="NOTCHLESS PROTEIN HOMOLOG 1"/>
    <property type="match status" value="1"/>
</dbReference>
<dbReference type="Pfam" id="PF00400">
    <property type="entry name" value="WD40"/>
    <property type="match status" value="7"/>
</dbReference>
<proteinExistence type="inferred from homology"/>
<dbReference type="Proteomes" id="UP000788993">
    <property type="component" value="Unassembled WGS sequence"/>
</dbReference>
<dbReference type="InterPro" id="IPR020472">
    <property type="entry name" value="WD40_PAC1"/>
</dbReference>
<evidence type="ECO:0000256" key="1">
    <source>
        <dbReference type="ARBA" id="ARBA00004604"/>
    </source>
</evidence>
<dbReference type="OrthoDB" id="10267436at2759"/>
<evidence type="ECO:0000259" key="9">
    <source>
        <dbReference type="Pfam" id="PF08154"/>
    </source>
</evidence>
<name>A0A1B7SIC9_9ASCO</name>
<comment type="similarity">
    <text evidence="5">Belongs to the NLE1/RSA4 family.</text>
</comment>
<reference evidence="10" key="1">
    <citation type="journal article" date="2021" name="Open Biol.">
        <title>Shared evolutionary footprints suggest mitochondrial oxidative damage underlies multiple complex I losses in fungi.</title>
        <authorList>
            <person name="Schikora-Tamarit M.A."/>
            <person name="Marcet-Houben M."/>
            <person name="Nosek J."/>
            <person name="Gabaldon T."/>
        </authorList>
    </citation>
    <scope>NUCLEOTIDE SEQUENCE</scope>
    <source>
        <strain evidence="10">NCAIM Y.01608</strain>
    </source>
</reference>
<dbReference type="RefSeq" id="XP_018211152.1">
    <property type="nucleotide sequence ID" value="XM_018356845.1"/>
</dbReference>
<dbReference type="PRINTS" id="PR00320">
    <property type="entry name" value="GPROTEINBRPT"/>
</dbReference>
<evidence type="ECO:0000256" key="4">
    <source>
        <dbReference type="ARBA" id="ARBA00023242"/>
    </source>
</evidence>
<dbReference type="PROSITE" id="PS50294">
    <property type="entry name" value="WD_REPEATS_REGION"/>
    <property type="match status" value="7"/>
</dbReference>
<dbReference type="AlphaFoldDB" id="A0A1B7SIC9"/>
<dbReference type="FunFam" id="2.130.10.10:FF:000092">
    <property type="entry name" value="notchless protein homolog"/>
    <property type="match status" value="1"/>
</dbReference>
<dbReference type="SMART" id="SM00320">
    <property type="entry name" value="WD40"/>
    <property type="match status" value="8"/>
</dbReference>
<accession>A0A1B7SIC9</accession>
<evidence type="ECO:0000256" key="2">
    <source>
        <dbReference type="ARBA" id="ARBA00022574"/>
    </source>
</evidence>
<dbReference type="GO" id="GO:0110136">
    <property type="term" value="P:protein-RNA complex remodeling"/>
    <property type="evidence" value="ECO:0007669"/>
    <property type="project" value="EnsemblFungi"/>
</dbReference>
<evidence type="ECO:0000256" key="7">
    <source>
        <dbReference type="ARBA" id="ARBA00077034"/>
    </source>
</evidence>
<evidence type="ECO:0000256" key="6">
    <source>
        <dbReference type="ARBA" id="ARBA00068030"/>
    </source>
</evidence>
<dbReference type="InterPro" id="IPR012972">
    <property type="entry name" value="NLE"/>
</dbReference>
<reference evidence="10" key="2">
    <citation type="submission" date="2021-01" db="EMBL/GenBank/DDBJ databases">
        <authorList>
            <person name="Schikora-Tamarit M.A."/>
        </authorList>
    </citation>
    <scope>NUCLEOTIDE SEQUENCE</scope>
    <source>
        <strain evidence="10">NCAIM Y.01608</strain>
    </source>
</reference>
<organism evidence="10 11">
    <name type="scientific">Ogataea polymorpha</name>
    <dbReference type="NCBI Taxonomy" id="460523"/>
    <lineage>
        <taxon>Eukaryota</taxon>
        <taxon>Fungi</taxon>
        <taxon>Dikarya</taxon>
        <taxon>Ascomycota</taxon>
        <taxon>Saccharomycotina</taxon>
        <taxon>Pichiomycetes</taxon>
        <taxon>Pichiales</taxon>
        <taxon>Pichiaceae</taxon>
        <taxon>Ogataea</taxon>
    </lineage>
</organism>
<sequence length="507" mass="55442">MATLIPPPSKKQKKEAQLPREVDIVPKDLPDVLIKFQASDSGETVGSSIRVPGGITERQLEELLNQLQNNTDEPVAYSFAVQNGENLIDVKENLYFSVLKPGIKTTEDTLTLVFTPRAIFKVRPVTRSAGTISGHGATILAAQFPPNTSGYFVTGAGDSTARLWDCHTQTIKATMSGHSNWVLCVAYSPFGDVVATGSMDGSVRLWDGKTGAPIGSSLTGHSKFVSSLAWEPAHLVQPGDSPRLVSASKDGTLRLWNTALKRCEMTLSGHSSSVSCVKWGGTNLIYSGSHDKTIKVWDAKEGKCVQTLKAHGHWINHIALSTDFALRSGPFDHTGTAPKDDTERQARALKNYEKVAKVGGKIVERMVSASDDFTMFLWEPAKSNKPICRMTGHQKLVNHVSFSPDGRYITSASFDNSVKLWDGRDGKFLATFRGHVAAVYQTAWSSDNRLLVSCSKDTTLKVWDVRTRKLLSDLPGHADEVYAVDWSLDGARVVSGGKDKMVRIWTH</sequence>
<evidence type="ECO:0000313" key="11">
    <source>
        <dbReference type="Proteomes" id="UP000788993"/>
    </source>
</evidence>
<evidence type="ECO:0000313" key="10">
    <source>
        <dbReference type="EMBL" id="KAH3662760.1"/>
    </source>
</evidence>
<dbReference type="SUPFAM" id="SSF50998">
    <property type="entry name" value="Quinoprotein alcohol dehydrogenase-like"/>
    <property type="match status" value="1"/>
</dbReference>
<keyword evidence="3" id="KW-0677">Repeat</keyword>
<gene>
    <name evidence="10" type="ORF">OGATHE_004336</name>
</gene>
<dbReference type="GO" id="GO:0005730">
    <property type="term" value="C:nucleolus"/>
    <property type="evidence" value="ECO:0007669"/>
    <property type="project" value="UniProtKB-SubCell"/>
</dbReference>
<keyword evidence="4" id="KW-0539">Nucleus</keyword>